<sequence>MDTVACREILMDQNPCKSSPLEVGEQWSQKQNEKSKCALIGSRWYCKVARRPGEDRGSTFKD</sequence>
<name>A0A8X7V6L2_BRACI</name>
<evidence type="ECO:0000313" key="1">
    <source>
        <dbReference type="EMBL" id="KAG2301656.1"/>
    </source>
</evidence>
<reference evidence="1 2" key="1">
    <citation type="submission" date="2020-02" db="EMBL/GenBank/DDBJ databases">
        <authorList>
            <person name="Ma Q."/>
            <person name="Huang Y."/>
            <person name="Song X."/>
            <person name="Pei D."/>
        </authorList>
    </citation>
    <scope>NUCLEOTIDE SEQUENCE [LARGE SCALE GENOMIC DNA]</scope>
    <source>
        <strain evidence="1">Sxm20200214</strain>
        <tissue evidence="1">Leaf</tissue>
    </source>
</reference>
<keyword evidence="2" id="KW-1185">Reference proteome</keyword>
<accession>A0A8X7V6L2</accession>
<gene>
    <name evidence="1" type="ORF">Bca52824_030307</name>
</gene>
<proteinExistence type="predicted"/>
<protein>
    <submittedName>
        <fullName evidence="1">Uncharacterized protein</fullName>
    </submittedName>
</protein>
<dbReference type="EMBL" id="JAAMPC010000007">
    <property type="protein sequence ID" value="KAG2301656.1"/>
    <property type="molecule type" value="Genomic_DNA"/>
</dbReference>
<organism evidence="1 2">
    <name type="scientific">Brassica carinata</name>
    <name type="common">Ethiopian mustard</name>
    <name type="synonym">Abyssinian cabbage</name>
    <dbReference type="NCBI Taxonomy" id="52824"/>
    <lineage>
        <taxon>Eukaryota</taxon>
        <taxon>Viridiplantae</taxon>
        <taxon>Streptophyta</taxon>
        <taxon>Embryophyta</taxon>
        <taxon>Tracheophyta</taxon>
        <taxon>Spermatophyta</taxon>
        <taxon>Magnoliopsida</taxon>
        <taxon>eudicotyledons</taxon>
        <taxon>Gunneridae</taxon>
        <taxon>Pentapetalae</taxon>
        <taxon>rosids</taxon>
        <taxon>malvids</taxon>
        <taxon>Brassicales</taxon>
        <taxon>Brassicaceae</taxon>
        <taxon>Brassiceae</taxon>
        <taxon>Brassica</taxon>
    </lineage>
</organism>
<dbReference type="AlphaFoldDB" id="A0A8X7V6L2"/>
<evidence type="ECO:0000313" key="2">
    <source>
        <dbReference type="Proteomes" id="UP000886595"/>
    </source>
</evidence>
<dbReference type="Proteomes" id="UP000886595">
    <property type="component" value="Unassembled WGS sequence"/>
</dbReference>
<comment type="caution">
    <text evidence="1">The sequence shown here is derived from an EMBL/GenBank/DDBJ whole genome shotgun (WGS) entry which is preliminary data.</text>
</comment>